<gene>
    <name evidence="2" type="ORF">C1I91_18665</name>
</gene>
<feature type="domain" description="Transposase IS204/IS1001/IS1096/IS1165 zinc-finger" evidence="1">
    <location>
        <begin position="35"/>
        <end position="78"/>
    </location>
</feature>
<dbReference type="AlphaFoldDB" id="A0A3R5U6X4"/>
<evidence type="ECO:0000313" key="3">
    <source>
        <dbReference type="Proteomes" id="UP000286268"/>
    </source>
</evidence>
<dbReference type="Pfam" id="PF14690">
    <property type="entry name" value="Zn_ribbon_ISL3"/>
    <property type="match status" value="1"/>
</dbReference>
<dbReference type="RefSeq" id="WP_128214226.1">
    <property type="nucleotide sequence ID" value="NZ_CP025746.1"/>
</dbReference>
<dbReference type="Proteomes" id="UP000286268">
    <property type="component" value="Chromosome"/>
</dbReference>
<dbReference type="InterPro" id="IPR029261">
    <property type="entry name" value="Transposase_Znf"/>
</dbReference>
<dbReference type="PANTHER" id="PTHR33498">
    <property type="entry name" value="TRANSPOSASE FOR INSERTION SEQUENCE ELEMENT IS1557"/>
    <property type="match status" value="1"/>
</dbReference>
<dbReference type="EMBL" id="CP025746">
    <property type="protein sequence ID" value="QAA33505.1"/>
    <property type="molecule type" value="Genomic_DNA"/>
</dbReference>
<organism evidence="2 3">
    <name type="scientific">Clostridium manihotivorum</name>
    <dbReference type="NCBI Taxonomy" id="2320868"/>
    <lineage>
        <taxon>Bacteria</taxon>
        <taxon>Bacillati</taxon>
        <taxon>Bacillota</taxon>
        <taxon>Clostridia</taxon>
        <taxon>Eubacteriales</taxon>
        <taxon>Clostridiaceae</taxon>
        <taxon>Clostridium</taxon>
    </lineage>
</organism>
<name>A0A3R5U6X4_9CLOT</name>
<proteinExistence type="predicted"/>
<evidence type="ECO:0000259" key="1">
    <source>
        <dbReference type="Pfam" id="PF14690"/>
    </source>
</evidence>
<dbReference type="PANTHER" id="PTHR33498:SF1">
    <property type="entry name" value="TRANSPOSASE FOR INSERTION SEQUENCE ELEMENT IS1557"/>
    <property type="match status" value="1"/>
</dbReference>
<accession>A0A3R5U6X4</accession>
<dbReference type="OrthoDB" id="287363at2"/>
<protein>
    <recommendedName>
        <fullName evidence="1">Transposase IS204/IS1001/IS1096/IS1165 zinc-finger domain-containing protein</fullName>
    </recommendedName>
</protein>
<sequence>MDELIKLLDSNLQYIKHELVDDTIYIEVSSNRKSVSCPYCGEKSDKAHSWYKKSFQDLPMQNKKVVIILNNRKMFCNNQSCSKKTFAETFEFLAPNAKKSSRLENEIINISVNVSSLAAERIIRNRIANIGKSTICNLLKKRNSYNR</sequence>
<keyword evidence="3" id="KW-1185">Reference proteome</keyword>
<reference evidence="2 3" key="1">
    <citation type="submission" date="2018-01" db="EMBL/GenBank/DDBJ databases">
        <title>Genome Sequencing and Assembly of Anaerobacter polyendosporus strain CT4.</title>
        <authorList>
            <person name="Tachaapaikoon C."/>
            <person name="Sutheeworapong S."/>
            <person name="Jenjaroenpun P."/>
            <person name="Wongsurawat T."/>
            <person name="Nookeaw I."/>
            <person name="Cheawchanlertfa P."/>
            <person name="Kosugi A."/>
            <person name="Cheevadhanarak S."/>
            <person name="Ratanakhanokchai K."/>
        </authorList>
    </citation>
    <scope>NUCLEOTIDE SEQUENCE [LARGE SCALE GENOMIC DNA]</scope>
    <source>
        <strain evidence="2 3">CT4</strain>
    </source>
</reference>
<dbReference type="InterPro" id="IPR047951">
    <property type="entry name" value="Transpos_ISL3"/>
</dbReference>
<evidence type="ECO:0000313" key="2">
    <source>
        <dbReference type="EMBL" id="QAA33505.1"/>
    </source>
</evidence>
<dbReference type="KEGG" id="cmah:C1I91_18665"/>